<reference evidence="5" key="1">
    <citation type="journal article" date="2019" name="Int. J. Syst. Evol. Microbiol.">
        <title>The Global Catalogue of Microorganisms (GCM) 10K type strain sequencing project: providing services to taxonomists for standard genome sequencing and annotation.</title>
        <authorList>
            <consortium name="The Broad Institute Genomics Platform"/>
            <consortium name="The Broad Institute Genome Sequencing Center for Infectious Disease"/>
            <person name="Wu L."/>
            <person name="Ma J."/>
        </authorList>
    </citation>
    <scope>NUCLEOTIDE SEQUENCE [LARGE SCALE GENOMIC DNA]</scope>
    <source>
        <strain evidence="5">JCM 17664</strain>
    </source>
</reference>
<protein>
    <submittedName>
        <fullName evidence="4">DUF4959 domain-containing protein</fullName>
    </submittedName>
</protein>
<feature type="domain" description="DUF5000" evidence="2">
    <location>
        <begin position="255"/>
        <end position="388"/>
    </location>
</feature>
<evidence type="ECO:0000259" key="3">
    <source>
        <dbReference type="Pfam" id="PF17166"/>
    </source>
</evidence>
<dbReference type="Pfam" id="PF16323">
    <property type="entry name" value="DUF4959"/>
    <property type="match status" value="1"/>
</dbReference>
<dbReference type="InterPro" id="IPR032527">
    <property type="entry name" value="DUF4959"/>
</dbReference>
<dbReference type="Pfam" id="PF17166">
    <property type="entry name" value="DUF5126"/>
    <property type="match status" value="1"/>
</dbReference>
<dbReference type="InterPro" id="IPR008979">
    <property type="entry name" value="Galactose-bd-like_sf"/>
</dbReference>
<name>A0ABP8FVI8_9BACT</name>
<organism evidence="4 5">
    <name type="scientific">Compostibacter hankyongensis</name>
    <dbReference type="NCBI Taxonomy" id="1007089"/>
    <lineage>
        <taxon>Bacteria</taxon>
        <taxon>Pseudomonadati</taxon>
        <taxon>Bacteroidota</taxon>
        <taxon>Chitinophagia</taxon>
        <taxon>Chitinophagales</taxon>
        <taxon>Chitinophagaceae</taxon>
        <taxon>Compostibacter</taxon>
    </lineage>
</organism>
<dbReference type="RefSeq" id="WP_344979032.1">
    <property type="nucleotide sequence ID" value="NZ_BAABFN010000005.1"/>
</dbReference>
<dbReference type="InterPro" id="IPR032164">
    <property type="entry name" value="DUF5000"/>
</dbReference>
<sequence>MYKRFFPVIFVLLSLAACKEDKTSPIENDGKAPGPVSDVQVENLPGAARLTYKAPGDEDMLYVEAHYDIREGQERIARSSLYKNYMMLEGFGDSSTHNVTLYAVDRGLNKSTPVEITVHPKTPPVYDVFKSLSMAASFGGMGLSMKNSTEANIAIVVITPDSLGEMSPAETFYTSRIAGDFYVRGYDTVKRTFGIYVRDRWNNLSDTLFEELTPLFEAKLDKTKFRKVDLPTDYNKANQNGAQVMEHLWDDSRSENDFTTLPGFGLPQWFTFDLGIKSKLSRMVVWTRTSSRFLYQSGAVKKWEIYGSNSPAPDGSWDSWTLLMRCESIKPSGLPVGTNSQEDLDFVNAGWEFTFPPDAPPVRYIRWKTLENWGNVTHITLTEMDLFGAPEQ</sequence>
<evidence type="ECO:0000313" key="4">
    <source>
        <dbReference type="EMBL" id="GAA4311853.1"/>
    </source>
</evidence>
<dbReference type="EMBL" id="BAABFN010000005">
    <property type="protein sequence ID" value="GAA4311853.1"/>
    <property type="molecule type" value="Genomic_DNA"/>
</dbReference>
<dbReference type="Pfam" id="PF16391">
    <property type="entry name" value="DUF5000"/>
    <property type="match status" value="1"/>
</dbReference>
<comment type="caution">
    <text evidence="4">The sequence shown here is derived from an EMBL/GenBank/DDBJ whole genome shotgun (WGS) entry which is preliminary data.</text>
</comment>
<evidence type="ECO:0000313" key="5">
    <source>
        <dbReference type="Proteomes" id="UP001501207"/>
    </source>
</evidence>
<evidence type="ECO:0000259" key="2">
    <source>
        <dbReference type="Pfam" id="PF16391"/>
    </source>
</evidence>
<dbReference type="Gene3D" id="2.60.120.260">
    <property type="entry name" value="Galactose-binding domain-like"/>
    <property type="match status" value="1"/>
</dbReference>
<proteinExistence type="predicted"/>
<gene>
    <name evidence="4" type="ORF">GCM10023143_21160</name>
</gene>
<keyword evidence="5" id="KW-1185">Reference proteome</keyword>
<feature type="domain" description="DUF5126" evidence="3">
    <location>
        <begin position="122"/>
        <end position="223"/>
    </location>
</feature>
<dbReference type="PROSITE" id="PS51257">
    <property type="entry name" value="PROKAR_LIPOPROTEIN"/>
    <property type="match status" value="1"/>
</dbReference>
<dbReference type="InterPro" id="IPR033431">
    <property type="entry name" value="DUF5126"/>
</dbReference>
<accession>A0ABP8FVI8</accession>
<dbReference type="Proteomes" id="UP001501207">
    <property type="component" value="Unassembled WGS sequence"/>
</dbReference>
<feature type="domain" description="DUF4959" evidence="1">
    <location>
        <begin position="17"/>
        <end position="120"/>
    </location>
</feature>
<dbReference type="SUPFAM" id="SSF49785">
    <property type="entry name" value="Galactose-binding domain-like"/>
    <property type="match status" value="1"/>
</dbReference>
<evidence type="ECO:0000259" key="1">
    <source>
        <dbReference type="Pfam" id="PF16323"/>
    </source>
</evidence>